<dbReference type="PROSITE" id="PS51257">
    <property type="entry name" value="PROKAR_LIPOPROTEIN"/>
    <property type="match status" value="1"/>
</dbReference>
<evidence type="ECO:0000313" key="9">
    <source>
        <dbReference type="Proteomes" id="UP000650424"/>
    </source>
</evidence>
<reference evidence="8 9" key="1">
    <citation type="submission" date="2020-08" db="EMBL/GenBank/DDBJ databases">
        <title>Novel species isolated from subtropical streams in China.</title>
        <authorList>
            <person name="Lu H."/>
        </authorList>
    </citation>
    <scope>NUCLEOTIDE SEQUENCE [LARGE SCALE GENOMIC DNA]</scope>
    <source>
        <strain evidence="8 9">CY18W</strain>
    </source>
</reference>
<keyword evidence="4 6" id="KW-0479">Metal-binding</keyword>
<keyword evidence="9" id="KW-1185">Reference proteome</keyword>
<dbReference type="PIRSF" id="PIRSF002030">
    <property type="entry name" value="Globin_Protozoa/Cyanobacteria"/>
    <property type="match status" value="1"/>
</dbReference>
<evidence type="ECO:0000256" key="6">
    <source>
        <dbReference type="PIRNR" id="PIRNR002030"/>
    </source>
</evidence>
<keyword evidence="7" id="KW-0732">Signal</keyword>
<dbReference type="Proteomes" id="UP000650424">
    <property type="component" value="Unassembled WGS sequence"/>
</dbReference>
<evidence type="ECO:0000256" key="5">
    <source>
        <dbReference type="ARBA" id="ARBA00023004"/>
    </source>
</evidence>
<sequence length="148" mass="16246">MKLRHTTIAMCLVLACSGQAMAQTAPDSLFQALGNEPGISKIVDEMLVEVMQDERIKASFKDTDMPRLAKLLKEQFCVISGGPCKYTGDDMKVVHENLGINAAQFYALAEDLQIAMDKLAVASSTQNKLMAKLSPMKKDIVFPKPKPQ</sequence>
<dbReference type="InterPro" id="IPR016339">
    <property type="entry name" value="Hemoglobin_trunc_I"/>
</dbReference>
<dbReference type="Pfam" id="PF01152">
    <property type="entry name" value="Bac_globin"/>
    <property type="match status" value="1"/>
</dbReference>
<dbReference type="InterPro" id="IPR009050">
    <property type="entry name" value="Globin-like_sf"/>
</dbReference>
<proteinExistence type="inferred from homology"/>
<dbReference type="Gene3D" id="1.10.490.10">
    <property type="entry name" value="Globins"/>
    <property type="match status" value="1"/>
</dbReference>
<organism evidence="8 9">
    <name type="scientific">Undibacterium hunanense</name>
    <dbReference type="NCBI Taxonomy" id="2762292"/>
    <lineage>
        <taxon>Bacteria</taxon>
        <taxon>Pseudomonadati</taxon>
        <taxon>Pseudomonadota</taxon>
        <taxon>Betaproteobacteria</taxon>
        <taxon>Burkholderiales</taxon>
        <taxon>Oxalobacteraceae</taxon>
        <taxon>Undibacterium</taxon>
    </lineage>
</organism>
<gene>
    <name evidence="8" type="ORF">H8L32_05305</name>
</gene>
<evidence type="ECO:0000256" key="1">
    <source>
        <dbReference type="ARBA" id="ARBA00009660"/>
    </source>
</evidence>
<dbReference type="CDD" id="cd00454">
    <property type="entry name" value="TrHb1_N"/>
    <property type="match status" value="1"/>
</dbReference>
<name>A0ABR6ZLW6_9BURK</name>
<evidence type="ECO:0000256" key="3">
    <source>
        <dbReference type="ARBA" id="ARBA00022617"/>
    </source>
</evidence>
<accession>A0ABR6ZLW6</accession>
<keyword evidence="6" id="KW-0561">Oxygen transport</keyword>
<comment type="similarity">
    <text evidence="1 6">Belongs to the truncated hemoglobin family. Group I subfamily.</text>
</comment>
<evidence type="ECO:0000256" key="2">
    <source>
        <dbReference type="ARBA" id="ARBA00022448"/>
    </source>
</evidence>
<keyword evidence="5 6" id="KW-0408">Iron</keyword>
<protein>
    <recommendedName>
        <fullName evidence="6">Group 1 truncated hemoglobin</fullName>
    </recommendedName>
</protein>
<dbReference type="SUPFAM" id="SSF46458">
    <property type="entry name" value="Globin-like"/>
    <property type="match status" value="1"/>
</dbReference>
<dbReference type="InterPro" id="IPR012292">
    <property type="entry name" value="Globin/Proto"/>
</dbReference>
<comment type="caution">
    <text evidence="8">The sequence shown here is derived from an EMBL/GenBank/DDBJ whole genome shotgun (WGS) entry which is preliminary data.</text>
</comment>
<comment type="cofactor">
    <cofactor evidence="6">
        <name>heme</name>
        <dbReference type="ChEBI" id="CHEBI:30413"/>
    </cofactor>
</comment>
<dbReference type="RefSeq" id="WP_186946117.1">
    <property type="nucleotide sequence ID" value="NZ_JACOGF010000002.1"/>
</dbReference>
<keyword evidence="2 6" id="KW-0813">Transport</keyword>
<feature type="chain" id="PRO_5047248623" description="Group 1 truncated hemoglobin" evidence="7">
    <location>
        <begin position="23"/>
        <end position="148"/>
    </location>
</feature>
<feature type="signal peptide" evidence="7">
    <location>
        <begin position="1"/>
        <end position="22"/>
    </location>
</feature>
<keyword evidence="3 6" id="KW-0349">Heme</keyword>
<evidence type="ECO:0000313" key="8">
    <source>
        <dbReference type="EMBL" id="MBC3916886.1"/>
    </source>
</evidence>
<dbReference type="InterPro" id="IPR001486">
    <property type="entry name" value="Hemoglobin_trunc"/>
</dbReference>
<evidence type="ECO:0000256" key="7">
    <source>
        <dbReference type="SAM" id="SignalP"/>
    </source>
</evidence>
<dbReference type="EMBL" id="JACOGF010000002">
    <property type="protein sequence ID" value="MBC3916886.1"/>
    <property type="molecule type" value="Genomic_DNA"/>
</dbReference>
<evidence type="ECO:0000256" key="4">
    <source>
        <dbReference type="ARBA" id="ARBA00022723"/>
    </source>
</evidence>